<dbReference type="PROSITE" id="PS00533">
    <property type="entry name" value="PORPHOBILINOGEN_DEAM"/>
    <property type="match status" value="1"/>
</dbReference>
<evidence type="ECO:0000313" key="11">
    <source>
        <dbReference type="EMBL" id="MBB6335701.1"/>
    </source>
</evidence>
<evidence type="ECO:0000256" key="2">
    <source>
        <dbReference type="ARBA" id="ARBA00005638"/>
    </source>
</evidence>
<dbReference type="Pfam" id="PF01379">
    <property type="entry name" value="Porphobil_deam"/>
    <property type="match status" value="1"/>
</dbReference>
<dbReference type="InterPro" id="IPR022419">
    <property type="entry name" value="Porphobilin_deaminase_cofac_BS"/>
</dbReference>
<evidence type="ECO:0000256" key="6">
    <source>
        <dbReference type="ARBA" id="ARBA00048169"/>
    </source>
</evidence>
<sequence length="355" mass="36322">MIHDETGMRLRLGTRGSALALAQSGMIARRVEEAGRARGLALEVELVRITTKGDIDRSPLVALGGTGVFVARLREALAKGECELAVHSCKDLPSGEVEGLTLAALPTREDPRDALCSRTGATLAQLPAGARVGTGSPRRSAAILAARPDLELVDIRGNVPTRLARLDEDLDAVVLAVAGLKRLGLADRISQVLDAREVVPAPAQGALAIETRSDADPVLLEVLTALDDPATRLAVTAERALMNSLGAGCAAPVGALARMEGESLVLESSVRSADGRRGLRLSETIRLAASEGLGGRVEAARGLGVRLARALIDAGAAGITDLHASKSPHPSPHAGPGPAAAASDAPGGTSFGAAR</sequence>
<dbReference type="Gene3D" id="3.40.190.10">
    <property type="entry name" value="Periplasmic binding protein-like II"/>
    <property type="match status" value="2"/>
</dbReference>
<reference evidence="11" key="1">
    <citation type="submission" date="2020-08" db="EMBL/GenBank/DDBJ databases">
        <title>Sequencing the genomes of 1000 actinobacteria strains.</title>
        <authorList>
            <person name="Klenk H.-P."/>
        </authorList>
    </citation>
    <scope>NUCLEOTIDE SEQUENCE</scope>
    <source>
        <strain evidence="11">DSM 10695</strain>
    </source>
</reference>
<keyword evidence="5 7" id="KW-0627">Porphyrin biosynthesis</keyword>
<dbReference type="GO" id="GO:0006782">
    <property type="term" value="P:protoporphyrinogen IX biosynthetic process"/>
    <property type="evidence" value="ECO:0007669"/>
    <property type="project" value="UniProtKB-UniRule"/>
</dbReference>
<comment type="caution">
    <text evidence="11">The sequence shown here is derived from an EMBL/GenBank/DDBJ whole genome shotgun (WGS) entry which is preliminary data.</text>
</comment>
<evidence type="ECO:0000256" key="7">
    <source>
        <dbReference type="HAMAP-Rule" id="MF_00260"/>
    </source>
</evidence>
<keyword evidence="4 7" id="KW-0808">Transferase</keyword>
<protein>
    <recommendedName>
        <fullName evidence="7">Porphobilinogen deaminase</fullName>
        <shortName evidence="7">PBG</shortName>
        <ecNumber evidence="7">2.5.1.61</ecNumber>
    </recommendedName>
    <alternativeName>
        <fullName evidence="7">Hydroxymethylbilane synthase</fullName>
        <shortName evidence="7">HMBS</shortName>
    </alternativeName>
    <alternativeName>
        <fullName evidence="7">Pre-uroporphyrinogen synthase</fullName>
    </alternativeName>
</protein>
<proteinExistence type="inferred from homology"/>
<accession>A0A923E8Y1</accession>
<dbReference type="GO" id="GO:0005737">
    <property type="term" value="C:cytoplasm"/>
    <property type="evidence" value="ECO:0007669"/>
    <property type="project" value="UniProtKB-UniRule"/>
</dbReference>
<dbReference type="PANTHER" id="PTHR11557">
    <property type="entry name" value="PORPHOBILINOGEN DEAMINASE"/>
    <property type="match status" value="1"/>
</dbReference>
<evidence type="ECO:0000256" key="1">
    <source>
        <dbReference type="ARBA" id="ARBA00002869"/>
    </source>
</evidence>
<comment type="cofactor">
    <cofactor evidence="7">
        <name>dipyrromethane</name>
        <dbReference type="ChEBI" id="CHEBI:60342"/>
    </cofactor>
    <text evidence="7">Binds 1 dipyrromethane group covalently.</text>
</comment>
<name>A0A923E8Y1_9ACTO</name>
<dbReference type="InterPro" id="IPR036803">
    <property type="entry name" value="Porphobilinogen_deaminase_C_sf"/>
</dbReference>
<dbReference type="AlphaFoldDB" id="A0A923E8Y1"/>
<evidence type="ECO:0000256" key="8">
    <source>
        <dbReference type="SAM" id="MobiDB-lite"/>
    </source>
</evidence>
<evidence type="ECO:0000256" key="5">
    <source>
        <dbReference type="ARBA" id="ARBA00023244"/>
    </source>
</evidence>
<dbReference type="EC" id="2.5.1.61" evidence="7"/>
<dbReference type="InterPro" id="IPR022417">
    <property type="entry name" value="Porphobilin_deaminase_N"/>
</dbReference>
<dbReference type="InterPro" id="IPR022418">
    <property type="entry name" value="Porphobilinogen_deaminase_C"/>
</dbReference>
<feature type="domain" description="Porphobilinogen deaminase C-terminal" evidence="10">
    <location>
        <begin position="233"/>
        <end position="308"/>
    </location>
</feature>
<dbReference type="PIRSF" id="PIRSF001438">
    <property type="entry name" value="4pyrrol_synth_OHMeBilane_synth"/>
    <property type="match status" value="1"/>
</dbReference>
<organism evidence="11 12">
    <name type="scientific">Schaalia hyovaginalis</name>
    <dbReference type="NCBI Taxonomy" id="29316"/>
    <lineage>
        <taxon>Bacteria</taxon>
        <taxon>Bacillati</taxon>
        <taxon>Actinomycetota</taxon>
        <taxon>Actinomycetes</taxon>
        <taxon>Actinomycetales</taxon>
        <taxon>Actinomycetaceae</taxon>
        <taxon>Schaalia</taxon>
    </lineage>
</organism>
<comment type="similarity">
    <text evidence="2 7">Belongs to the HMBS family.</text>
</comment>
<feature type="region of interest" description="Disordered" evidence="8">
    <location>
        <begin position="322"/>
        <end position="355"/>
    </location>
</feature>
<evidence type="ECO:0000256" key="4">
    <source>
        <dbReference type="ARBA" id="ARBA00022679"/>
    </source>
</evidence>
<dbReference type="SUPFAM" id="SSF54782">
    <property type="entry name" value="Porphobilinogen deaminase (hydroxymethylbilane synthase), C-terminal domain"/>
    <property type="match status" value="1"/>
</dbReference>
<dbReference type="Proteomes" id="UP000617426">
    <property type="component" value="Unassembled WGS sequence"/>
</dbReference>
<dbReference type="InterPro" id="IPR000860">
    <property type="entry name" value="HemC"/>
</dbReference>
<keyword evidence="12" id="KW-1185">Reference proteome</keyword>
<evidence type="ECO:0000259" key="10">
    <source>
        <dbReference type="Pfam" id="PF03900"/>
    </source>
</evidence>
<dbReference type="FunFam" id="3.40.190.10:FF:000005">
    <property type="entry name" value="Porphobilinogen deaminase"/>
    <property type="match status" value="1"/>
</dbReference>
<comment type="miscellaneous">
    <text evidence="7">The porphobilinogen subunits are added to the dipyrromethane group.</text>
</comment>
<dbReference type="HAMAP" id="MF_00260">
    <property type="entry name" value="Porphobil_deam"/>
    <property type="match status" value="1"/>
</dbReference>
<evidence type="ECO:0000259" key="9">
    <source>
        <dbReference type="Pfam" id="PF01379"/>
    </source>
</evidence>
<feature type="compositionally biased region" description="Low complexity" evidence="8">
    <location>
        <begin position="336"/>
        <end position="348"/>
    </location>
</feature>
<dbReference type="PANTHER" id="PTHR11557:SF0">
    <property type="entry name" value="PORPHOBILINOGEN DEAMINASE"/>
    <property type="match status" value="1"/>
</dbReference>
<feature type="domain" description="Porphobilinogen deaminase N-terminal" evidence="9">
    <location>
        <begin position="10"/>
        <end position="216"/>
    </location>
</feature>
<dbReference type="NCBIfam" id="TIGR00212">
    <property type="entry name" value="hemC"/>
    <property type="match status" value="1"/>
</dbReference>
<comment type="subunit">
    <text evidence="3 7">Monomer.</text>
</comment>
<dbReference type="SUPFAM" id="SSF53850">
    <property type="entry name" value="Periplasmic binding protein-like II"/>
    <property type="match status" value="1"/>
</dbReference>
<evidence type="ECO:0000313" key="12">
    <source>
        <dbReference type="Proteomes" id="UP000617426"/>
    </source>
</evidence>
<dbReference type="GO" id="GO:0004418">
    <property type="term" value="F:hydroxymethylbilane synthase activity"/>
    <property type="evidence" value="ECO:0007669"/>
    <property type="project" value="UniProtKB-UniRule"/>
</dbReference>
<comment type="catalytic activity">
    <reaction evidence="6 7">
        <text>4 porphobilinogen + H2O = hydroxymethylbilane + 4 NH4(+)</text>
        <dbReference type="Rhea" id="RHEA:13185"/>
        <dbReference type="ChEBI" id="CHEBI:15377"/>
        <dbReference type="ChEBI" id="CHEBI:28938"/>
        <dbReference type="ChEBI" id="CHEBI:57845"/>
        <dbReference type="ChEBI" id="CHEBI:58126"/>
        <dbReference type="EC" id="2.5.1.61"/>
    </reaction>
</comment>
<comment type="function">
    <text evidence="1 7">Tetrapolymerization of the monopyrrole PBG into the hydroxymethylbilane pre-uroporphyrinogen in several discrete steps.</text>
</comment>
<dbReference type="Gene3D" id="3.30.160.40">
    <property type="entry name" value="Porphobilinogen deaminase, C-terminal domain"/>
    <property type="match status" value="1"/>
</dbReference>
<dbReference type="Pfam" id="PF03900">
    <property type="entry name" value="Porphobil_deamC"/>
    <property type="match status" value="1"/>
</dbReference>
<evidence type="ECO:0000256" key="3">
    <source>
        <dbReference type="ARBA" id="ARBA00011245"/>
    </source>
</evidence>
<feature type="modified residue" description="S-(dipyrrolylmethanemethyl)cysteine" evidence="7">
    <location>
        <position position="249"/>
    </location>
</feature>
<gene>
    <name evidence="7" type="primary">hemC</name>
    <name evidence="11" type="ORF">HD592_002266</name>
</gene>
<dbReference type="EMBL" id="JACHMK010000001">
    <property type="protein sequence ID" value="MBB6335701.1"/>
    <property type="molecule type" value="Genomic_DNA"/>
</dbReference>
<dbReference type="PRINTS" id="PR00151">
    <property type="entry name" value="PORPHBDMNASE"/>
</dbReference>